<protein>
    <recommendedName>
        <fullName evidence="4">Glycine zipper domain-containing protein</fullName>
    </recommendedName>
</protein>
<gene>
    <name evidence="2" type="ORF">GCM10007067_22150</name>
</gene>
<reference evidence="2" key="2">
    <citation type="submission" date="2020-09" db="EMBL/GenBank/DDBJ databases">
        <authorList>
            <person name="Sun Q."/>
            <person name="Kim S."/>
        </authorList>
    </citation>
    <scope>NUCLEOTIDE SEQUENCE</scope>
    <source>
        <strain evidence="2">KCTC 23077</strain>
    </source>
</reference>
<reference evidence="2" key="1">
    <citation type="journal article" date="2014" name="Int. J. Syst. Evol. Microbiol.">
        <title>Complete genome sequence of Corynebacterium casei LMG S-19264T (=DSM 44701T), isolated from a smear-ripened cheese.</title>
        <authorList>
            <consortium name="US DOE Joint Genome Institute (JGI-PGF)"/>
            <person name="Walter F."/>
            <person name="Albersmeier A."/>
            <person name="Kalinowski J."/>
            <person name="Ruckert C."/>
        </authorList>
    </citation>
    <scope>NUCLEOTIDE SEQUENCE</scope>
    <source>
        <strain evidence="2">KCTC 23077</strain>
    </source>
</reference>
<dbReference type="AlphaFoldDB" id="A0A918WA29"/>
<keyword evidence="3" id="KW-1185">Reference proteome</keyword>
<evidence type="ECO:0000313" key="2">
    <source>
        <dbReference type="EMBL" id="GHA83601.1"/>
    </source>
</evidence>
<feature type="region of interest" description="Disordered" evidence="1">
    <location>
        <begin position="1"/>
        <end position="28"/>
    </location>
</feature>
<feature type="compositionally biased region" description="Basic and acidic residues" evidence="1">
    <location>
        <begin position="1"/>
        <end position="10"/>
    </location>
</feature>
<accession>A0A918WA29</accession>
<dbReference type="EMBL" id="BMYD01000003">
    <property type="protein sequence ID" value="GHA83601.1"/>
    <property type="molecule type" value="Genomic_DNA"/>
</dbReference>
<dbReference type="Proteomes" id="UP000646426">
    <property type="component" value="Unassembled WGS sequence"/>
</dbReference>
<organism evidence="2 3">
    <name type="scientific">Cognatilysobacter bugurensis</name>
    <dbReference type="NCBI Taxonomy" id="543356"/>
    <lineage>
        <taxon>Bacteria</taxon>
        <taxon>Pseudomonadati</taxon>
        <taxon>Pseudomonadota</taxon>
        <taxon>Gammaproteobacteria</taxon>
        <taxon>Lysobacterales</taxon>
        <taxon>Lysobacteraceae</taxon>
        <taxon>Cognatilysobacter</taxon>
    </lineage>
</organism>
<proteinExistence type="predicted"/>
<name>A0A918WA29_9GAMM</name>
<sequence length="258" mass="28751">MANETRDMNRDPISGAPGAHPVGTGVGAAGGATAGALAGAIFGPIGMLVGGGVGAVAGGLAGKGVAERMDPTAENEYWRENATTRPYYNRDYDYDNDYSPAYAWGANARTQLGNRDWDDSLEGDLREGWTKNRGESRLDWDNAKHAVRDSWDRSDRTYRTYEQGDRHFESGFHNADYYNANEGASFDDYRPAYRYGLYAKSHYGDRQWDDSLENDLSRDWDRHSGGSKLSWDRAKYAVKDAWHNVERVIPGDADRDGR</sequence>
<evidence type="ECO:0008006" key="4">
    <source>
        <dbReference type="Google" id="ProtNLM"/>
    </source>
</evidence>
<comment type="caution">
    <text evidence="2">The sequence shown here is derived from an EMBL/GenBank/DDBJ whole genome shotgun (WGS) entry which is preliminary data.</text>
</comment>
<evidence type="ECO:0000313" key="3">
    <source>
        <dbReference type="Proteomes" id="UP000646426"/>
    </source>
</evidence>
<evidence type="ECO:0000256" key="1">
    <source>
        <dbReference type="SAM" id="MobiDB-lite"/>
    </source>
</evidence>